<evidence type="ECO:0000313" key="2">
    <source>
        <dbReference type="Proteomes" id="UP001152320"/>
    </source>
</evidence>
<organism evidence="1 2">
    <name type="scientific">Holothuria leucospilota</name>
    <name type="common">Black long sea cucumber</name>
    <name type="synonym">Mertensiothuria leucospilota</name>
    <dbReference type="NCBI Taxonomy" id="206669"/>
    <lineage>
        <taxon>Eukaryota</taxon>
        <taxon>Metazoa</taxon>
        <taxon>Echinodermata</taxon>
        <taxon>Eleutherozoa</taxon>
        <taxon>Echinozoa</taxon>
        <taxon>Holothuroidea</taxon>
        <taxon>Aspidochirotacea</taxon>
        <taxon>Aspidochirotida</taxon>
        <taxon>Holothuriidae</taxon>
        <taxon>Holothuria</taxon>
    </lineage>
</organism>
<protein>
    <submittedName>
        <fullName evidence="1">Uncharacterized protein</fullName>
    </submittedName>
</protein>
<accession>A0A9Q0YIK0</accession>
<dbReference type="Proteomes" id="UP001152320">
    <property type="component" value="Chromosome 20"/>
</dbReference>
<name>A0A9Q0YIK0_HOLLE</name>
<keyword evidence="2" id="KW-1185">Reference proteome</keyword>
<sequence length="67" mass="7136">MASSKDEYRSEWICVDCDPQLVSARSVGRHGGAYIYPVEATCGLNDAGLPCSKHPAGNELTCAVCTM</sequence>
<reference evidence="1" key="1">
    <citation type="submission" date="2021-10" db="EMBL/GenBank/DDBJ databases">
        <title>Tropical sea cucumber genome reveals ecological adaptation and Cuvierian tubules defense mechanism.</title>
        <authorList>
            <person name="Chen T."/>
        </authorList>
    </citation>
    <scope>NUCLEOTIDE SEQUENCE</scope>
    <source>
        <strain evidence="1">Nanhai2018</strain>
        <tissue evidence="1">Muscle</tissue>
    </source>
</reference>
<comment type="caution">
    <text evidence="1">The sequence shown here is derived from an EMBL/GenBank/DDBJ whole genome shotgun (WGS) entry which is preliminary data.</text>
</comment>
<evidence type="ECO:0000313" key="1">
    <source>
        <dbReference type="EMBL" id="KAJ8023185.1"/>
    </source>
</evidence>
<dbReference type="AlphaFoldDB" id="A0A9Q0YIK0"/>
<dbReference type="OrthoDB" id="6086925at2759"/>
<proteinExistence type="predicted"/>
<dbReference type="EMBL" id="JAIZAY010000020">
    <property type="protein sequence ID" value="KAJ8023185.1"/>
    <property type="molecule type" value="Genomic_DNA"/>
</dbReference>
<gene>
    <name evidence="1" type="ORF">HOLleu_38291</name>
</gene>